<evidence type="ECO:0000313" key="1">
    <source>
        <dbReference type="EMBL" id="KAL3615221.1"/>
    </source>
</evidence>
<dbReference type="EMBL" id="JAVIJP010000100">
    <property type="protein sequence ID" value="KAL3615221.1"/>
    <property type="molecule type" value="Genomic_DNA"/>
</dbReference>
<evidence type="ECO:0000313" key="2">
    <source>
        <dbReference type="Proteomes" id="UP001632038"/>
    </source>
</evidence>
<protein>
    <submittedName>
        <fullName evidence="1">Uncharacterized protein</fullName>
    </submittedName>
</protein>
<dbReference type="AlphaFoldDB" id="A0ABD3BDQ4"/>
<keyword evidence="2" id="KW-1185">Reference proteome</keyword>
<comment type="caution">
    <text evidence="1">The sequence shown here is derived from an EMBL/GenBank/DDBJ whole genome shotgun (WGS) entry which is preliminary data.</text>
</comment>
<dbReference type="Proteomes" id="UP001632038">
    <property type="component" value="Unassembled WGS sequence"/>
</dbReference>
<sequence>MSYNNNYMNTCIILIFITTVFLLLNNIPIAFSIDEDTELDYRCLPSKTGMNSIYKANLETVVKRLINNTPTPPSGGYSVQIKSGPDNGWNTAMPCVVVISQPTTARSVLRMPQTHSSILTVPVINPQ</sequence>
<proteinExistence type="predicted"/>
<gene>
    <name evidence="1" type="ORF">CASFOL_040882</name>
</gene>
<name>A0ABD3BDQ4_9LAMI</name>
<reference evidence="2" key="1">
    <citation type="journal article" date="2024" name="IScience">
        <title>Strigolactones Initiate the Formation of Haustorium-like Structures in Castilleja.</title>
        <authorList>
            <person name="Buerger M."/>
            <person name="Peterson D."/>
            <person name="Chory J."/>
        </authorList>
    </citation>
    <scope>NUCLEOTIDE SEQUENCE [LARGE SCALE GENOMIC DNA]</scope>
</reference>
<organism evidence="1 2">
    <name type="scientific">Castilleja foliolosa</name>
    <dbReference type="NCBI Taxonomy" id="1961234"/>
    <lineage>
        <taxon>Eukaryota</taxon>
        <taxon>Viridiplantae</taxon>
        <taxon>Streptophyta</taxon>
        <taxon>Embryophyta</taxon>
        <taxon>Tracheophyta</taxon>
        <taxon>Spermatophyta</taxon>
        <taxon>Magnoliopsida</taxon>
        <taxon>eudicotyledons</taxon>
        <taxon>Gunneridae</taxon>
        <taxon>Pentapetalae</taxon>
        <taxon>asterids</taxon>
        <taxon>lamiids</taxon>
        <taxon>Lamiales</taxon>
        <taxon>Orobanchaceae</taxon>
        <taxon>Pedicularideae</taxon>
        <taxon>Castillejinae</taxon>
        <taxon>Castilleja</taxon>
    </lineage>
</organism>
<accession>A0ABD3BDQ4</accession>